<proteinExistence type="predicted"/>
<evidence type="ECO:0000313" key="1">
    <source>
        <dbReference type="EMBL" id="KAK5643885.1"/>
    </source>
</evidence>
<protein>
    <recommendedName>
        <fullName evidence="3">HAT C-terminal dimerisation domain-containing protein</fullName>
    </recommendedName>
</protein>
<name>A0AAN7V8I2_9COLE</name>
<reference evidence="1 2" key="1">
    <citation type="journal article" date="2024" name="Insects">
        <title>An Improved Chromosome-Level Genome Assembly of the Firefly Pyrocoelia pectoralis.</title>
        <authorList>
            <person name="Fu X."/>
            <person name="Meyer-Rochow V.B."/>
            <person name="Ballantyne L."/>
            <person name="Zhu X."/>
        </authorList>
    </citation>
    <scope>NUCLEOTIDE SEQUENCE [LARGE SCALE GENOMIC DNA]</scope>
    <source>
        <strain evidence="1">XCY_ONT2</strain>
    </source>
</reference>
<evidence type="ECO:0008006" key="3">
    <source>
        <dbReference type="Google" id="ProtNLM"/>
    </source>
</evidence>
<dbReference type="PANTHER" id="PTHR45913">
    <property type="entry name" value="EPM2A-INTERACTING PROTEIN 1"/>
    <property type="match status" value="1"/>
</dbReference>
<dbReference type="PANTHER" id="PTHR45913:SF19">
    <property type="entry name" value="LOW QUALITY PROTEIN: ZINC FINGER BED DOMAIN-CONTAINING PROTEIN 5-LIKE"/>
    <property type="match status" value="1"/>
</dbReference>
<sequence>MRQMKSEASTIFSLLHDEQWLIKLAYLAEIFGKANEITTLLQGKSTSIFMVRDKLSAFKRKLIFWISCVEKDNIECFPLLYNFIHENALESGTRFANHSVDHLPISDQEELIDISCNSRLKSCFAEQSLGDFWANLKDIYHISESAIKYLLPFCTTYLCESGFSAMTNLKTKHRHRLQLEDDLRLKLTEGQPDFQELCKEKRAHLSH</sequence>
<evidence type="ECO:0000313" key="2">
    <source>
        <dbReference type="Proteomes" id="UP001329430"/>
    </source>
</evidence>
<comment type="caution">
    <text evidence="1">The sequence shown here is derived from an EMBL/GenBank/DDBJ whole genome shotgun (WGS) entry which is preliminary data.</text>
</comment>
<organism evidence="1 2">
    <name type="scientific">Pyrocoelia pectoralis</name>
    <dbReference type="NCBI Taxonomy" id="417401"/>
    <lineage>
        <taxon>Eukaryota</taxon>
        <taxon>Metazoa</taxon>
        <taxon>Ecdysozoa</taxon>
        <taxon>Arthropoda</taxon>
        <taxon>Hexapoda</taxon>
        <taxon>Insecta</taxon>
        <taxon>Pterygota</taxon>
        <taxon>Neoptera</taxon>
        <taxon>Endopterygota</taxon>
        <taxon>Coleoptera</taxon>
        <taxon>Polyphaga</taxon>
        <taxon>Elateriformia</taxon>
        <taxon>Elateroidea</taxon>
        <taxon>Lampyridae</taxon>
        <taxon>Lampyrinae</taxon>
        <taxon>Pyrocoelia</taxon>
    </lineage>
</organism>
<dbReference type="AlphaFoldDB" id="A0AAN7V8I2"/>
<keyword evidence="2" id="KW-1185">Reference proteome</keyword>
<accession>A0AAN7V8I2</accession>
<dbReference type="Proteomes" id="UP001329430">
    <property type="component" value="Chromosome 5"/>
</dbReference>
<dbReference type="EMBL" id="JAVRBK010000005">
    <property type="protein sequence ID" value="KAK5643885.1"/>
    <property type="molecule type" value="Genomic_DNA"/>
</dbReference>
<gene>
    <name evidence="1" type="ORF">RI129_007730</name>
</gene>